<proteinExistence type="evidence at transcript level"/>
<evidence type="ECO:0000313" key="3">
    <source>
        <dbReference type="EMBL" id="AOF80301.1"/>
    </source>
</evidence>
<organism evidence="3">
    <name type="scientific">Macrobrachium rosenbergii</name>
    <name type="common">Giant fresh water prawn</name>
    <dbReference type="NCBI Taxonomy" id="79674"/>
    <lineage>
        <taxon>Eukaryota</taxon>
        <taxon>Metazoa</taxon>
        <taxon>Ecdysozoa</taxon>
        <taxon>Arthropoda</taxon>
        <taxon>Crustacea</taxon>
        <taxon>Multicrustacea</taxon>
        <taxon>Malacostraca</taxon>
        <taxon>Eumalacostraca</taxon>
        <taxon>Eucarida</taxon>
        <taxon>Decapoda</taxon>
        <taxon>Pleocyemata</taxon>
        <taxon>Caridea</taxon>
        <taxon>Palaemonoidea</taxon>
        <taxon>Palaemonidae</taxon>
        <taxon>Macrobrachium</taxon>
    </lineage>
</organism>
<feature type="chain" id="PRO_5008549034" evidence="1">
    <location>
        <begin position="19"/>
        <end position="102"/>
    </location>
</feature>
<keyword evidence="1" id="KW-0732">Signal</keyword>
<protein>
    <submittedName>
        <fullName evidence="3">Crustin 6</fullName>
    </submittedName>
</protein>
<evidence type="ECO:0000256" key="1">
    <source>
        <dbReference type="SAM" id="SignalP"/>
    </source>
</evidence>
<accession>A0A1B3LHH5</accession>
<dbReference type="Pfam" id="PF00095">
    <property type="entry name" value="WAP"/>
    <property type="match status" value="1"/>
</dbReference>
<feature type="non-terminal residue" evidence="3">
    <location>
        <position position="102"/>
    </location>
</feature>
<sequence length="102" mass="10889">MVFYKLMLLAVLVGTVMSAAYPNIPPPVGLCDNWCGVPPNLKCCDRKCPIDDRPLFDCNRPNSPAIGGAISGPSPCQSDSDCSGNALCCWDSCLAYKKCTNV</sequence>
<dbReference type="InterPro" id="IPR008197">
    <property type="entry name" value="WAP_dom"/>
</dbReference>
<feature type="domain" description="WAP" evidence="2">
    <location>
        <begin position="71"/>
        <end position="100"/>
    </location>
</feature>
<dbReference type="GO" id="GO:0005576">
    <property type="term" value="C:extracellular region"/>
    <property type="evidence" value="ECO:0007669"/>
    <property type="project" value="InterPro"/>
</dbReference>
<evidence type="ECO:0000259" key="2">
    <source>
        <dbReference type="Pfam" id="PF00095"/>
    </source>
</evidence>
<feature type="signal peptide" evidence="1">
    <location>
        <begin position="1"/>
        <end position="18"/>
    </location>
</feature>
<reference evidence="3" key="1">
    <citation type="journal article" date="2016" name="Fish Shellfish Immunol.">
        <title>Toll receptor response to white spot syndrome virus challenge in giant freshwater prawns (Macrobrachium rosenbergii).</title>
        <authorList>
            <person name="Feng J."/>
            <person name="Zhao L."/>
            <person name="Jin M."/>
            <person name="Li T."/>
            <person name="Wu L."/>
            <person name="Chen Y."/>
            <person name="Ren Q."/>
        </authorList>
    </citation>
    <scope>NUCLEOTIDE SEQUENCE</scope>
</reference>
<name>A0A1B3LHH5_MACRS</name>
<dbReference type="EMBL" id="KX610956">
    <property type="protein sequence ID" value="AOF80301.1"/>
    <property type="molecule type" value="mRNA"/>
</dbReference>
<dbReference type="GO" id="GO:0030414">
    <property type="term" value="F:peptidase inhibitor activity"/>
    <property type="evidence" value="ECO:0007669"/>
    <property type="project" value="InterPro"/>
</dbReference>
<dbReference type="AlphaFoldDB" id="A0A1B3LHH5"/>